<reference evidence="6 7" key="1">
    <citation type="submission" date="2019-07" db="EMBL/GenBank/DDBJ databases">
        <title>Whole genome shotgun sequence of Pseudonocardia asaccharolytica NBRC 16224.</title>
        <authorList>
            <person name="Hosoyama A."/>
            <person name="Uohara A."/>
            <person name="Ohji S."/>
            <person name="Ichikawa N."/>
        </authorList>
    </citation>
    <scope>NUCLEOTIDE SEQUENCE [LARGE SCALE GENOMIC DNA]</scope>
    <source>
        <strain evidence="6 7">NBRC 16224</strain>
    </source>
</reference>
<dbReference type="PANTHER" id="PTHR34700">
    <property type="entry name" value="POTASSIUM BINDING PROTEIN KBP"/>
    <property type="match status" value="1"/>
</dbReference>
<keyword evidence="7" id="KW-1185">Reference proteome</keyword>
<accession>A0A511D6T2</accession>
<dbReference type="SUPFAM" id="SSF54106">
    <property type="entry name" value="LysM domain"/>
    <property type="match status" value="1"/>
</dbReference>
<dbReference type="Gene3D" id="3.10.350.10">
    <property type="entry name" value="LysM domain"/>
    <property type="match status" value="1"/>
</dbReference>
<evidence type="ECO:0000256" key="1">
    <source>
        <dbReference type="ARBA" id="ARBA00010830"/>
    </source>
</evidence>
<proteinExistence type="inferred from homology"/>
<evidence type="ECO:0000256" key="2">
    <source>
        <dbReference type="ARBA" id="ARBA00022801"/>
    </source>
</evidence>
<dbReference type="InterPro" id="IPR023346">
    <property type="entry name" value="Lysozyme-like_dom_sf"/>
</dbReference>
<evidence type="ECO:0000313" key="6">
    <source>
        <dbReference type="EMBL" id="GEL20496.1"/>
    </source>
</evidence>
<feature type="domain" description="LysM" evidence="5">
    <location>
        <begin position="161"/>
        <end position="207"/>
    </location>
</feature>
<comment type="caution">
    <text evidence="6">The sequence shown here is derived from an EMBL/GenBank/DDBJ whole genome shotgun (WGS) entry which is preliminary data.</text>
</comment>
<dbReference type="InterPro" id="IPR036779">
    <property type="entry name" value="LysM_dom_sf"/>
</dbReference>
<evidence type="ECO:0000313" key="7">
    <source>
        <dbReference type="Proteomes" id="UP000321328"/>
    </source>
</evidence>
<comment type="similarity">
    <text evidence="1">Belongs to the transglycosylase family. Rpf subfamily.</text>
</comment>
<dbReference type="GO" id="GO:0016787">
    <property type="term" value="F:hydrolase activity"/>
    <property type="evidence" value="ECO:0007669"/>
    <property type="project" value="UniProtKB-KW"/>
</dbReference>
<keyword evidence="4" id="KW-0732">Signal</keyword>
<dbReference type="CDD" id="cd00118">
    <property type="entry name" value="LysM"/>
    <property type="match status" value="1"/>
</dbReference>
<dbReference type="SUPFAM" id="SSF53955">
    <property type="entry name" value="Lysozyme-like"/>
    <property type="match status" value="1"/>
</dbReference>
<dbReference type="InterPro" id="IPR010618">
    <property type="entry name" value="RPF"/>
</dbReference>
<dbReference type="Proteomes" id="UP000321328">
    <property type="component" value="Unassembled WGS sequence"/>
</dbReference>
<dbReference type="AlphaFoldDB" id="A0A511D6T2"/>
<dbReference type="InterPro" id="IPR052196">
    <property type="entry name" value="Bact_Kbp"/>
</dbReference>
<feature type="signal peptide" evidence="4">
    <location>
        <begin position="1"/>
        <end position="27"/>
    </location>
</feature>
<dbReference type="PROSITE" id="PS51782">
    <property type="entry name" value="LYSM"/>
    <property type="match status" value="1"/>
</dbReference>
<dbReference type="RefSeq" id="WP_028929651.1">
    <property type="nucleotide sequence ID" value="NZ_AUII01000005.1"/>
</dbReference>
<dbReference type="PROSITE" id="PS51318">
    <property type="entry name" value="TAT"/>
    <property type="match status" value="1"/>
</dbReference>
<dbReference type="PANTHER" id="PTHR34700:SF4">
    <property type="entry name" value="PHAGE-LIKE ELEMENT PBSX PROTEIN XKDP"/>
    <property type="match status" value="1"/>
</dbReference>
<dbReference type="Gene3D" id="1.10.530.10">
    <property type="match status" value="1"/>
</dbReference>
<evidence type="ECO:0000259" key="5">
    <source>
        <dbReference type="PROSITE" id="PS51782"/>
    </source>
</evidence>
<dbReference type="InterPro" id="IPR018392">
    <property type="entry name" value="LysM"/>
</dbReference>
<feature type="chain" id="PRO_5039642872" evidence="4">
    <location>
        <begin position="28"/>
        <end position="208"/>
    </location>
</feature>
<dbReference type="Pfam" id="PF06737">
    <property type="entry name" value="Transglycosylas"/>
    <property type="match status" value="1"/>
</dbReference>
<feature type="region of interest" description="Disordered" evidence="3">
    <location>
        <begin position="123"/>
        <end position="164"/>
    </location>
</feature>
<dbReference type="STRING" id="1123024.GCA_000423625_01679"/>
<dbReference type="Pfam" id="PF01476">
    <property type="entry name" value="LysM"/>
    <property type="match status" value="1"/>
</dbReference>
<dbReference type="CDD" id="cd13925">
    <property type="entry name" value="RPF"/>
    <property type="match status" value="1"/>
</dbReference>
<keyword evidence="2" id="KW-0378">Hydrolase</keyword>
<protein>
    <submittedName>
        <fullName evidence="6">Transglycosylase</fullName>
    </submittedName>
</protein>
<dbReference type="EMBL" id="BJVI01000074">
    <property type="protein sequence ID" value="GEL20496.1"/>
    <property type="molecule type" value="Genomic_DNA"/>
</dbReference>
<organism evidence="6 7">
    <name type="scientific">Pseudonocardia asaccharolytica DSM 44247 = NBRC 16224</name>
    <dbReference type="NCBI Taxonomy" id="1123024"/>
    <lineage>
        <taxon>Bacteria</taxon>
        <taxon>Bacillati</taxon>
        <taxon>Actinomycetota</taxon>
        <taxon>Actinomycetes</taxon>
        <taxon>Pseudonocardiales</taxon>
        <taxon>Pseudonocardiaceae</taxon>
        <taxon>Pseudonocardia</taxon>
    </lineage>
</organism>
<evidence type="ECO:0000256" key="3">
    <source>
        <dbReference type="SAM" id="MobiDB-lite"/>
    </source>
</evidence>
<gene>
    <name evidence="6" type="ORF">PA7_43330</name>
</gene>
<name>A0A511D6T2_9PSEU</name>
<dbReference type="SMART" id="SM00257">
    <property type="entry name" value="LysM"/>
    <property type="match status" value="1"/>
</dbReference>
<dbReference type="OrthoDB" id="1404170at2"/>
<dbReference type="InterPro" id="IPR006311">
    <property type="entry name" value="TAT_signal"/>
</dbReference>
<feature type="compositionally biased region" description="Low complexity" evidence="3">
    <location>
        <begin position="123"/>
        <end position="142"/>
    </location>
</feature>
<evidence type="ECO:0000256" key="4">
    <source>
        <dbReference type="SAM" id="SignalP"/>
    </source>
</evidence>
<sequence>MALLSKRNLVRLAVAGAVAVGAPVAVAGTANAAPANAWDQLAQCESGGKWNTNTGNGYAGGLQFSPSTWRAYGGTGSPQNASRDQQIAVAERVLAGQGWGAWPACSKKLGLSGTPAKQKAVAQPAKQSAAKPVAKKQAATKQVTKKPVTKKQAQTRAAGGSTHTVAAGDTLSKIAAANGTTWQALYAKNHGALSNPNMILVGQVLQVG</sequence>